<evidence type="ECO:0000313" key="3">
    <source>
        <dbReference type="Proteomes" id="UP000663828"/>
    </source>
</evidence>
<gene>
    <name evidence="1" type="ORF">EDS130_LOCUS16670</name>
    <name evidence="2" type="ORF">XAT740_LOCUS52124</name>
</gene>
<dbReference type="AlphaFoldDB" id="A0A816D5Q6"/>
<name>A0A816D5Q6_ADIRI</name>
<sequence length="137" mass="14978">MFLSSEEIANREKHVTHTSIITTPWRALRHQHGPVLQARSFLKVLALPRTLSSSTSTTGSSFLAFWLPPQRQQVCSGDFTIDSSPVHSSSYSFYNGCSNGLIYLGQPFTAAIGTIYNVTFCLKNGPGSNDNTDVHVG</sequence>
<proteinExistence type="predicted"/>
<evidence type="ECO:0000313" key="1">
    <source>
        <dbReference type="EMBL" id="CAF1036132.1"/>
    </source>
</evidence>
<keyword evidence="3" id="KW-1185">Reference proteome</keyword>
<protein>
    <submittedName>
        <fullName evidence="2">Uncharacterized protein</fullName>
    </submittedName>
</protein>
<dbReference type="EMBL" id="CAJNOR010008495">
    <property type="protein sequence ID" value="CAF1633869.1"/>
    <property type="molecule type" value="Genomic_DNA"/>
</dbReference>
<comment type="caution">
    <text evidence="2">The sequence shown here is derived from an EMBL/GenBank/DDBJ whole genome shotgun (WGS) entry which is preliminary data.</text>
</comment>
<dbReference type="Proteomes" id="UP000663828">
    <property type="component" value="Unassembled WGS sequence"/>
</dbReference>
<dbReference type="EMBL" id="CAJNOJ010000073">
    <property type="protein sequence ID" value="CAF1036132.1"/>
    <property type="molecule type" value="Genomic_DNA"/>
</dbReference>
<evidence type="ECO:0000313" key="2">
    <source>
        <dbReference type="EMBL" id="CAF1633869.1"/>
    </source>
</evidence>
<reference evidence="2" key="1">
    <citation type="submission" date="2021-02" db="EMBL/GenBank/DDBJ databases">
        <authorList>
            <person name="Nowell W R."/>
        </authorList>
    </citation>
    <scope>NUCLEOTIDE SEQUENCE</scope>
</reference>
<accession>A0A816D5Q6</accession>
<dbReference type="Proteomes" id="UP000663852">
    <property type="component" value="Unassembled WGS sequence"/>
</dbReference>
<organism evidence="2 3">
    <name type="scientific">Adineta ricciae</name>
    <name type="common">Rotifer</name>
    <dbReference type="NCBI Taxonomy" id="249248"/>
    <lineage>
        <taxon>Eukaryota</taxon>
        <taxon>Metazoa</taxon>
        <taxon>Spiralia</taxon>
        <taxon>Gnathifera</taxon>
        <taxon>Rotifera</taxon>
        <taxon>Eurotatoria</taxon>
        <taxon>Bdelloidea</taxon>
        <taxon>Adinetida</taxon>
        <taxon>Adinetidae</taxon>
        <taxon>Adineta</taxon>
    </lineage>
</organism>